<evidence type="ECO:0000256" key="2">
    <source>
        <dbReference type="ARBA" id="ARBA00022692"/>
    </source>
</evidence>
<dbReference type="Proteomes" id="UP000182569">
    <property type="component" value="Chromosome"/>
</dbReference>
<dbReference type="GO" id="GO:0005886">
    <property type="term" value="C:plasma membrane"/>
    <property type="evidence" value="ECO:0007669"/>
    <property type="project" value="UniProtKB-SubCell"/>
</dbReference>
<feature type="domain" description="ABC transmembrane type-1" evidence="6">
    <location>
        <begin position="1"/>
        <end position="177"/>
    </location>
</feature>
<sequence>MDVKASVLWGAFAMIAYLLQQLLYTTATIISHKSSFEIMKNIRDRIVDKISKCSMGTVAEKLQGEYKKLIVDDVEALELPLAHMIPELTSNLVAPILILIYLFIKDYRMALASLISFVIAGIVTKMMMGKEAMRIYQVFTKGSEEMNETVVEYIRGLQVIKAFNQTTSSMKRFKDASLRTIALAAGTSTGSIYTRFHNKVGLFHARVDPVVDELRSW</sequence>
<evidence type="ECO:0000256" key="4">
    <source>
        <dbReference type="ARBA" id="ARBA00023136"/>
    </source>
</evidence>
<dbReference type="OrthoDB" id="9814200at2"/>
<keyword evidence="3 5" id="KW-1133">Transmembrane helix</keyword>
<dbReference type="AlphaFoldDB" id="A0A1J0GC82"/>
<feature type="transmembrane region" description="Helical" evidence="5">
    <location>
        <begin position="110"/>
        <end position="128"/>
    </location>
</feature>
<dbReference type="STRING" id="1552.A7L45_02175"/>
<keyword evidence="2 5" id="KW-0812">Transmembrane</keyword>
<evidence type="ECO:0000256" key="1">
    <source>
        <dbReference type="ARBA" id="ARBA00004651"/>
    </source>
</evidence>
<dbReference type="SUPFAM" id="SSF90123">
    <property type="entry name" value="ABC transporter transmembrane region"/>
    <property type="match status" value="1"/>
</dbReference>
<evidence type="ECO:0000313" key="7">
    <source>
        <dbReference type="EMBL" id="APC38954.1"/>
    </source>
</evidence>
<dbReference type="PROSITE" id="PS50929">
    <property type="entry name" value="ABC_TM1F"/>
    <property type="match status" value="1"/>
</dbReference>
<dbReference type="SUPFAM" id="SSF46689">
    <property type="entry name" value="Homeodomain-like"/>
    <property type="match status" value="1"/>
</dbReference>
<keyword evidence="8" id="KW-1185">Reference proteome</keyword>
<dbReference type="KEGG" id="ceu:A7L45_02175"/>
<dbReference type="InterPro" id="IPR009057">
    <property type="entry name" value="Homeodomain-like_sf"/>
</dbReference>
<reference evidence="8" key="1">
    <citation type="journal article" date="2016" name="Front. Microbiol.">
        <title>Complete Genome Sequence of Clostridium estertheticum DSM 8809, a Microbe Identified in Spoiled Vacuum Packed Beef.</title>
        <authorList>
            <person name="Yu Z."/>
            <person name="Gunn L."/>
            <person name="Brennan E."/>
            <person name="Reid R."/>
            <person name="Wall P.G."/>
            <person name="Gaora O.P."/>
            <person name="Hurley D."/>
            <person name="Bolton D."/>
            <person name="Fanning S."/>
        </authorList>
    </citation>
    <scope>NUCLEOTIDE SEQUENCE [LARGE SCALE GENOMIC DNA]</scope>
    <source>
        <strain evidence="8">DSM 8809</strain>
    </source>
</reference>
<gene>
    <name evidence="7" type="ORF">A7L45_02175</name>
</gene>
<evidence type="ECO:0000256" key="5">
    <source>
        <dbReference type="SAM" id="Phobius"/>
    </source>
</evidence>
<evidence type="ECO:0000256" key="3">
    <source>
        <dbReference type="ARBA" id="ARBA00022989"/>
    </source>
</evidence>
<evidence type="ECO:0000313" key="8">
    <source>
        <dbReference type="Proteomes" id="UP000182569"/>
    </source>
</evidence>
<evidence type="ECO:0000259" key="6">
    <source>
        <dbReference type="PROSITE" id="PS50929"/>
    </source>
</evidence>
<dbReference type="GO" id="GO:0005524">
    <property type="term" value="F:ATP binding"/>
    <property type="evidence" value="ECO:0007669"/>
    <property type="project" value="InterPro"/>
</dbReference>
<dbReference type="InterPro" id="IPR011527">
    <property type="entry name" value="ABC1_TM_dom"/>
</dbReference>
<dbReference type="PANTHER" id="PTHR43394">
    <property type="entry name" value="ATP-DEPENDENT PERMEASE MDL1, MITOCHONDRIAL"/>
    <property type="match status" value="1"/>
</dbReference>
<dbReference type="InterPro" id="IPR036640">
    <property type="entry name" value="ABC1_TM_sf"/>
</dbReference>
<dbReference type="GO" id="GO:0003677">
    <property type="term" value="F:DNA binding"/>
    <property type="evidence" value="ECO:0007669"/>
    <property type="project" value="UniProtKB-KW"/>
</dbReference>
<feature type="transmembrane region" description="Helical" evidence="5">
    <location>
        <begin position="88"/>
        <end position="104"/>
    </location>
</feature>
<dbReference type="EMBL" id="CP015756">
    <property type="protein sequence ID" value="APC38954.1"/>
    <property type="molecule type" value="Genomic_DNA"/>
</dbReference>
<keyword evidence="4 5" id="KW-0472">Membrane</keyword>
<organism evidence="7 8">
    <name type="scientific">Clostridium estertheticum subsp. estertheticum</name>
    <dbReference type="NCBI Taxonomy" id="1552"/>
    <lineage>
        <taxon>Bacteria</taxon>
        <taxon>Bacillati</taxon>
        <taxon>Bacillota</taxon>
        <taxon>Clostridia</taxon>
        <taxon>Eubacteriales</taxon>
        <taxon>Clostridiaceae</taxon>
        <taxon>Clostridium</taxon>
    </lineage>
</organism>
<feature type="transmembrane region" description="Helical" evidence="5">
    <location>
        <begin position="6"/>
        <end position="30"/>
    </location>
</feature>
<dbReference type="PANTHER" id="PTHR43394:SF1">
    <property type="entry name" value="ATP-BINDING CASSETTE SUB-FAMILY B MEMBER 10, MITOCHONDRIAL"/>
    <property type="match status" value="1"/>
</dbReference>
<name>A0A1J0GC82_9CLOT</name>
<dbReference type="Gene3D" id="1.20.1560.10">
    <property type="entry name" value="ABC transporter type 1, transmembrane domain"/>
    <property type="match status" value="1"/>
</dbReference>
<dbReference type="GO" id="GO:0015421">
    <property type="term" value="F:ABC-type oligopeptide transporter activity"/>
    <property type="evidence" value="ECO:0007669"/>
    <property type="project" value="TreeGrafter"/>
</dbReference>
<proteinExistence type="predicted"/>
<protein>
    <recommendedName>
        <fullName evidence="6">ABC transmembrane type-1 domain-containing protein</fullName>
    </recommendedName>
</protein>
<dbReference type="RefSeq" id="WP_071611252.1">
    <property type="nucleotide sequence ID" value="NZ_CP015756.1"/>
</dbReference>
<accession>A0A1J0GC82</accession>
<dbReference type="InterPro" id="IPR039421">
    <property type="entry name" value="Type_1_exporter"/>
</dbReference>
<dbReference type="Pfam" id="PF00664">
    <property type="entry name" value="ABC_membrane"/>
    <property type="match status" value="1"/>
</dbReference>
<comment type="subcellular location">
    <subcellularLocation>
        <location evidence="1">Cell membrane</location>
        <topology evidence="1">Multi-pass membrane protein</topology>
    </subcellularLocation>
</comment>